<reference evidence="1" key="2">
    <citation type="submission" date="2025-09" db="UniProtKB">
        <authorList>
            <consortium name="Ensembl"/>
        </authorList>
    </citation>
    <scope>IDENTIFICATION</scope>
</reference>
<accession>A0A3Q1FBM6</accession>
<dbReference type="Ensembl" id="ENSAPOT00000021889.1">
    <property type="protein sequence ID" value="ENSAPOP00000013669.1"/>
    <property type="gene ID" value="ENSAPOG00000016485.1"/>
</dbReference>
<evidence type="ECO:0000313" key="2">
    <source>
        <dbReference type="Proteomes" id="UP000257200"/>
    </source>
</evidence>
<protein>
    <submittedName>
        <fullName evidence="1">Uncharacterized protein</fullName>
    </submittedName>
</protein>
<proteinExistence type="predicted"/>
<evidence type="ECO:0000313" key="1">
    <source>
        <dbReference type="Ensembl" id="ENSAPOP00000013669.1"/>
    </source>
</evidence>
<dbReference type="InParanoid" id="A0A3Q1FBM6"/>
<reference evidence="1" key="1">
    <citation type="submission" date="2025-08" db="UniProtKB">
        <authorList>
            <consortium name="Ensembl"/>
        </authorList>
    </citation>
    <scope>IDENTIFICATION</scope>
</reference>
<dbReference type="Proteomes" id="UP000257200">
    <property type="component" value="Unplaced"/>
</dbReference>
<dbReference type="AlphaFoldDB" id="A0A3Q1FBM6"/>
<sequence>MKTKDSFFREEPHNRYEAWKCKCSGLGLLYCLKVWTACCHLFCITIRVFKDNVIPLVQKLKLRWSFQQNNDPKHANKSTKKRTPTETLCGDLQLAMKTRKPSNTLKVKKFSMEAWSKFSANVISAKGSNTYF</sequence>
<name>A0A3Q1FBM6_9TELE</name>
<keyword evidence="2" id="KW-1185">Reference proteome</keyword>
<dbReference type="STRING" id="80966.ENSAPOP00000013669"/>
<organism evidence="1 2">
    <name type="scientific">Acanthochromis polyacanthus</name>
    <name type="common">spiny chromis</name>
    <dbReference type="NCBI Taxonomy" id="80966"/>
    <lineage>
        <taxon>Eukaryota</taxon>
        <taxon>Metazoa</taxon>
        <taxon>Chordata</taxon>
        <taxon>Craniata</taxon>
        <taxon>Vertebrata</taxon>
        <taxon>Euteleostomi</taxon>
        <taxon>Actinopterygii</taxon>
        <taxon>Neopterygii</taxon>
        <taxon>Teleostei</taxon>
        <taxon>Neoteleostei</taxon>
        <taxon>Acanthomorphata</taxon>
        <taxon>Ovalentaria</taxon>
        <taxon>Pomacentridae</taxon>
        <taxon>Acanthochromis</taxon>
    </lineage>
</organism>